<feature type="non-terminal residue" evidence="1">
    <location>
        <position position="1"/>
    </location>
</feature>
<accession>A0ABN7XRA1</accession>
<feature type="non-terminal residue" evidence="1">
    <location>
        <position position="121"/>
    </location>
</feature>
<name>A0ABN7XRA1_GIGMA</name>
<dbReference type="EMBL" id="CAJVQB010169173">
    <property type="protein sequence ID" value="CAG8857301.1"/>
    <property type="molecule type" value="Genomic_DNA"/>
</dbReference>
<protein>
    <submittedName>
        <fullName evidence="1">33445_t:CDS:1</fullName>
    </submittedName>
</protein>
<comment type="caution">
    <text evidence="1">The sequence shown here is derived from an EMBL/GenBank/DDBJ whole genome shotgun (WGS) entry which is preliminary data.</text>
</comment>
<keyword evidence="2" id="KW-1185">Reference proteome</keyword>
<evidence type="ECO:0000313" key="2">
    <source>
        <dbReference type="Proteomes" id="UP000789901"/>
    </source>
</evidence>
<reference evidence="1 2" key="1">
    <citation type="submission" date="2021-06" db="EMBL/GenBank/DDBJ databases">
        <authorList>
            <person name="Kallberg Y."/>
            <person name="Tangrot J."/>
            <person name="Rosling A."/>
        </authorList>
    </citation>
    <scope>NUCLEOTIDE SEQUENCE [LARGE SCALE GENOMIC DNA]</scope>
    <source>
        <strain evidence="1 2">120-4 pot B 10/14</strain>
    </source>
</reference>
<organism evidence="1 2">
    <name type="scientific">Gigaspora margarita</name>
    <dbReference type="NCBI Taxonomy" id="4874"/>
    <lineage>
        <taxon>Eukaryota</taxon>
        <taxon>Fungi</taxon>
        <taxon>Fungi incertae sedis</taxon>
        <taxon>Mucoromycota</taxon>
        <taxon>Glomeromycotina</taxon>
        <taxon>Glomeromycetes</taxon>
        <taxon>Diversisporales</taxon>
        <taxon>Gigasporaceae</taxon>
        <taxon>Gigaspora</taxon>
    </lineage>
</organism>
<evidence type="ECO:0000313" key="1">
    <source>
        <dbReference type="EMBL" id="CAG8857301.1"/>
    </source>
</evidence>
<proteinExistence type="predicted"/>
<gene>
    <name evidence="1" type="ORF">GMARGA_LOCUS46122</name>
</gene>
<dbReference type="Proteomes" id="UP000789901">
    <property type="component" value="Unassembled WGS sequence"/>
</dbReference>
<sequence length="121" mass="14141">RVHFDNVTLQDEIITEPQEIKEATKKHFQHCTKHTTLDESEWERWEQEYQPIDAIFDDIYTDVCKRITEEEIENTIKKLPLSKATGPSLISNEILRHLPPTSIKALTKIFNAILTIEQIPT</sequence>